<name>A0A3D9CUQ2_9FLAO</name>
<dbReference type="OrthoDB" id="1349101at2"/>
<proteinExistence type="predicted"/>
<keyword evidence="3" id="KW-1185">Reference proteome</keyword>
<sequence length="245" mass="27638">MDKPEKSLQRKINYLIVYAVISSTMFLLFVLTSFAEKDRKENMDELTVKKINLIGEDGSLRMVISNETRQHSGRINGQDLAKRERPAGIIFFNNQGDECGGIVAAVSEQGKSINSGMSFTMDNYHDDQVIQLLNDETYEEGKASVQRGFIVREFPVGSDLISRQNKMAALEKIADAKEREQKINELFEKEGAKKRVFVGRTTKSDAGLFLYDENGKAKMKIYVDKSGKPKIEVVDDKGQIKNLVQ</sequence>
<evidence type="ECO:0000313" key="2">
    <source>
        <dbReference type="EMBL" id="REC69526.1"/>
    </source>
</evidence>
<dbReference type="EMBL" id="QNUE01000001">
    <property type="protein sequence ID" value="REC69526.1"/>
    <property type="molecule type" value="Genomic_DNA"/>
</dbReference>
<dbReference type="AlphaFoldDB" id="A0A3D9CUQ2"/>
<keyword evidence="1" id="KW-0812">Transmembrane</keyword>
<dbReference type="Proteomes" id="UP000256769">
    <property type="component" value="Unassembled WGS sequence"/>
</dbReference>
<protein>
    <submittedName>
        <fullName evidence="2">Uncharacterized protein</fullName>
    </submittedName>
</protein>
<gene>
    <name evidence="2" type="ORF">DRF59_01290</name>
</gene>
<keyword evidence="1" id="KW-1133">Transmembrane helix</keyword>
<keyword evidence="1" id="KW-0472">Membrane</keyword>
<evidence type="ECO:0000313" key="3">
    <source>
        <dbReference type="Proteomes" id="UP000256769"/>
    </source>
</evidence>
<comment type="caution">
    <text evidence="2">The sequence shown here is derived from an EMBL/GenBank/DDBJ whole genome shotgun (WGS) entry which is preliminary data.</text>
</comment>
<feature type="transmembrane region" description="Helical" evidence="1">
    <location>
        <begin position="12"/>
        <end position="35"/>
    </location>
</feature>
<evidence type="ECO:0000256" key="1">
    <source>
        <dbReference type="SAM" id="Phobius"/>
    </source>
</evidence>
<reference evidence="2 3" key="1">
    <citation type="journal article" date="2007" name="Int. J. Syst. Evol. Microbiol.">
        <title>Chryseobacterium flavum sp. nov., isolated from polluted soil.</title>
        <authorList>
            <person name="Zhou Y."/>
            <person name="Dong J."/>
            <person name="Wang X."/>
            <person name="Huang X."/>
            <person name="Zhang K.Y."/>
            <person name="Zhang Y.Q."/>
            <person name="Guo Y.F."/>
            <person name="Lai R."/>
            <person name="Li W.J."/>
        </authorList>
    </citation>
    <scope>NUCLEOTIDE SEQUENCE [LARGE SCALE GENOMIC DNA]</scope>
    <source>
        <strain evidence="2 3">KCTC 12877</strain>
    </source>
</reference>
<accession>A0A3D9CUQ2</accession>
<dbReference type="RefSeq" id="WP_115956485.1">
    <property type="nucleotide sequence ID" value="NZ_CBCRVL010000002.1"/>
</dbReference>
<organism evidence="2 3">
    <name type="scientific">Chryseobacterium flavum</name>
    <dbReference type="NCBI Taxonomy" id="415851"/>
    <lineage>
        <taxon>Bacteria</taxon>
        <taxon>Pseudomonadati</taxon>
        <taxon>Bacteroidota</taxon>
        <taxon>Flavobacteriia</taxon>
        <taxon>Flavobacteriales</taxon>
        <taxon>Weeksellaceae</taxon>
        <taxon>Chryseobacterium group</taxon>
        <taxon>Chryseobacterium</taxon>
    </lineage>
</organism>